<dbReference type="InterPro" id="IPR003744">
    <property type="entry name" value="YhhQ"/>
</dbReference>
<comment type="caution">
    <text evidence="2">The sequence shown here is derived from an EMBL/GenBank/DDBJ whole genome shotgun (WGS) entry which is preliminary data.</text>
</comment>
<dbReference type="RefSeq" id="WP_115570178.1">
    <property type="nucleotide sequence ID" value="NZ_NXLV01000022.1"/>
</dbReference>
<keyword evidence="1" id="KW-1133">Transmembrane helix</keyword>
<evidence type="ECO:0000313" key="3">
    <source>
        <dbReference type="Proteomes" id="UP000257045"/>
    </source>
</evidence>
<keyword evidence="1" id="KW-1003">Cell membrane</keyword>
<comment type="similarity">
    <text evidence="1">Belongs to the vitamin uptake transporter (VUT/ECF) (TC 2.A.88) family. Q precursor transporter subfamily.</text>
</comment>
<feature type="transmembrane region" description="Helical" evidence="1">
    <location>
        <begin position="170"/>
        <end position="192"/>
    </location>
</feature>
<keyword evidence="1" id="KW-0813">Transport</keyword>
<comment type="function">
    <text evidence="1">Involved in the import of queuosine (Q) precursors, required for Q precursor salvage.</text>
</comment>
<accession>A0A3D8IV30</accession>
<dbReference type="EMBL" id="NXLV01000022">
    <property type="protein sequence ID" value="RDU68853.1"/>
    <property type="molecule type" value="Genomic_DNA"/>
</dbReference>
<dbReference type="GO" id="GO:0005886">
    <property type="term" value="C:plasma membrane"/>
    <property type="evidence" value="ECO:0007669"/>
    <property type="project" value="UniProtKB-SubCell"/>
</dbReference>
<organism evidence="2 3">
    <name type="scientific">Helicobacter brantae</name>
    <dbReference type="NCBI Taxonomy" id="375927"/>
    <lineage>
        <taxon>Bacteria</taxon>
        <taxon>Pseudomonadati</taxon>
        <taxon>Campylobacterota</taxon>
        <taxon>Epsilonproteobacteria</taxon>
        <taxon>Campylobacterales</taxon>
        <taxon>Helicobacteraceae</taxon>
        <taxon>Helicobacter</taxon>
    </lineage>
</organism>
<evidence type="ECO:0000313" key="2">
    <source>
        <dbReference type="EMBL" id="RDU68853.1"/>
    </source>
</evidence>
<feature type="transmembrane region" description="Helical" evidence="1">
    <location>
        <begin position="30"/>
        <end position="52"/>
    </location>
</feature>
<dbReference type="HAMAP" id="MF_02088">
    <property type="entry name" value="Q_prec_transport"/>
    <property type="match status" value="1"/>
</dbReference>
<dbReference type="NCBIfam" id="TIGR00697">
    <property type="entry name" value="queuosine precursor transporter"/>
    <property type="match status" value="1"/>
</dbReference>
<keyword evidence="1" id="KW-0812">Transmembrane</keyword>
<dbReference type="AlphaFoldDB" id="A0A3D8IV30"/>
<dbReference type="PANTHER" id="PTHR34300">
    <property type="entry name" value="QUEUOSINE PRECURSOR TRANSPORTER-RELATED"/>
    <property type="match status" value="1"/>
</dbReference>
<reference evidence="2 3" key="1">
    <citation type="submission" date="2018-04" db="EMBL/GenBank/DDBJ databases">
        <title>Novel Campyloabacter and Helicobacter Species and Strains.</title>
        <authorList>
            <person name="Mannion A.J."/>
            <person name="Shen Z."/>
            <person name="Fox J.G."/>
        </authorList>
    </citation>
    <scope>NUCLEOTIDE SEQUENCE [LARGE SCALE GENOMIC DNA]</scope>
    <source>
        <strain evidence="2 3">MIT 04-9366</strain>
    </source>
</reference>
<dbReference type="Pfam" id="PF02592">
    <property type="entry name" value="Vut_1"/>
    <property type="match status" value="1"/>
</dbReference>
<feature type="transmembrane region" description="Helical" evidence="1">
    <location>
        <begin position="126"/>
        <end position="149"/>
    </location>
</feature>
<sequence length="234" mass="26720">MSNEFLLCLSVVLIYGGVVFAYGFFKVRGLLMFAVVATILANIEVVMLIRAFGMEQTLGNVFFASTFLITDALSELRGKKIAQQSIKLTIFGSMIFLVASQTWLLYSLQDLSLSASLAQLFTQTPRIIIASLLVFAIASYVDVWLYHWWWKLSTRIWGDRRRFLWVRNNASTLLSQLLNTILFSFGAFWGVYDLGVISEIILSSYIIFIFTSLLDTPALYLIVYLSNRNKERLR</sequence>
<feature type="transmembrane region" description="Helical" evidence="1">
    <location>
        <begin position="88"/>
        <end position="106"/>
    </location>
</feature>
<keyword evidence="1" id="KW-0472">Membrane</keyword>
<keyword evidence="3" id="KW-1185">Reference proteome</keyword>
<proteinExistence type="inferred from homology"/>
<dbReference type="PANTHER" id="PTHR34300:SF2">
    <property type="entry name" value="QUEUOSINE PRECURSOR TRANSPORTER-RELATED"/>
    <property type="match status" value="1"/>
</dbReference>
<comment type="subcellular location">
    <subcellularLocation>
        <location evidence="1">Cell membrane</location>
        <topology evidence="1">Multi-pass membrane protein</topology>
    </subcellularLocation>
</comment>
<feature type="transmembrane region" description="Helical" evidence="1">
    <location>
        <begin position="204"/>
        <end position="225"/>
    </location>
</feature>
<feature type="transmembrane region" description="Helical" evidence="1">
    <location>
        <begin position="6"/>
        <end position="25"/>
    </location>
</feature>
<dbReference type="Proteomes" id="UP000257045">
    <property type="component" value="Unassembled WGS sequence"/>
</dbReference>
<name>A0A3D8IV30_9HELI</name>
<dbReference type="GO" id="GO:0022857">
    <property type="term" value="F:transmembrane transporter activity"/>
    <property type="evidence" value="ECO:0007669"/>
    <property type="project" value="UniProtKB-UniRule"/>
</dbReference>
<gene>
    <name evidence="2" type="ORF">CQA58_07950</name>
</gene>
<protein>
    <recommendedName>
        <fullName evidence="1">Probable queuosine precursor transporter</fullName>
        <shortName evidence="1">Q precursor transporter</shortName>
    </recommendedName>
</protein>
<dbReference type="OrthoDB" id="7065604at2"/>
<evidence type="ECO:0000256" key="1">
    <source>
        <dbReference type="HAMAP-Rule" id="MF_02088"/>
    </source>
</evidence>